<evidence type="ECO:0000313" key="1">
    <source>
        <dbReference type="EMBL" id="PVH90862.1"/>
    </source>
</evidence>
<gene>
    <name evidence="1" type="ORF">DM02DRAFT_708671</name>
</gene>
<protein>
    <submittedName>
        <fullName evidence="1">Uncharacterized protein</fullName>
    </submittedName>
</protein>
<dbReference type="Proteomes" id="UP000244855">
    <property type="component" value="Unassembled WGS sequence"/>
</dbReference>
<reference evidence="1 2" key="1">
    <citation type="journal article" date="2018" name="Sci. Rep.">
        <title>Comparative genomics provides insights into the lifestyle and reveals functional heterogeneity of dark septate endophytic fungi.</title>
        <authorList>
            <person name="Knapp D.G."/>
            <person name="Nemeth J.B."/>
            <person name="Barry K."/>
            <person name="Hainaut M."/>
            <person name="Henrissat B."/>
            <person name="Johnson J."/>
            <person name="Kuo A."/>
            <person name="Lim J.H.P."/>
            <person name="Lipzen A."/>
            <person name="Nolan M."/>
            <person name="Ohm R.A."/>
            <person name="Tamas L."/>
            <person name="Grigoriev I.V."/>
            <person name="Spatafora J.W."/>
            <person name="Nagy L.G."/>
            <person name="Kovacs G.M."/>
        </authorList>
    </citation>
    <scope>NUCLEOTIDE SEQUENCE [LARGE SCALE GENOMIC DNA]</scope>
    <source>
        <strain evidence="1 2">DSE2036</strain>
    </source>
</reference>
<keyword evidence="2" id="KW-1185">Reference proteome</keyword>
<dbReference type="EMBL" id="KZ806065">
    <property type="protein sequence ID" value="PVH90862.1"/>
    <property type="molecule type" value="Genomic_DNA"/>
</dbReference>
<organism evidence="1 2">
    <name type="scientific">Periconia macrospinosa</name>
    <dbReference type="NCBI Taxonomy" id="97972"/>
    <lineage>
        <taxon>Eukaryota</taxon>
        <taxon>Fungi</taxon>
        <taxon>Dikarya</taxon>
        <taxon>Ascomycota</taxon>
        <taxon>Pezizomycotina</taxon>
        <taxon>Dothideomycetes</taxon>
        <taxon>Pleosporomycetidae</taxon>
        <taxon>Pleosporales</taxon>
        <taxon>Massarineae</taxon>
        <taxon>Periconiaceae</taxon>
        <taxon>Periconia</taxon>
    </lineage>
</organism>
<accession>A0A2V1CYP2</accession>
<dbReference type="AlphaFoldDB" id="A0A2V1CYP2"/>
<evidence type="ECO:0000313" key="2">
    <source>
        <dbReference type="Proteomes" id="UP000244855"/>
    </source>
</evidence>
<sequence>LVVLHALFPISQVPPTRQPSTQRKRTRVSLLQSSHLTSAIARSTGSDCQASVFQLRGLRIGSSQASGGRVYRSNTRRQTSAGGCVFAVIPPPPILYRATASKLNKAARMPPNIYARSIMKPSMRRRKSYRYRQVRWHSQTRIQLGLTNRQYLMNSIGIR</sequence>
<feature type="non-terminal residue" evidence="1">
    <location>
        <position position="1"/>
    </location>
</feature>
<proteinExistence type="predicted"/>
<name>A0A2V1CYP2_9PLEO</name>